<evidence type="ECO:0000313" key="2">
    <source>
        <dbReference type="Proteomes" id="UP000789396"/>
    </source>
</evidence>
<proteinExistence type="predicted"/>
<reference evidence="1" key="1">
    <citation type="submission" date="2021-06" db="EMBL/GenBank/DDBJ databases">
        <authorList>
            <person name="Kallberg Y."/>
            <person name="Tangrot J."/>
            <person name="Rosling A."/>
        </authorList>
    </citation>
    <scope>NUCLEOTIDE SEQUENCE</scope>
    <source>
        <strain evidence="1">IN212</strain>
    </source>
</reference>
<comment type="caution">
    <text evidence="1">The sequence shown here is derived from an EMBL/GenBank/DDBJ whole genome shotgun (WGS) entry which is preliminary data.</text>
</comment>
<dbReference type="EMBL" id="CAJVPZ010005057">
    <property type="protein sequence ID" value="CAG8555707.1"/>
    <property type="molecule type" value="Genomic_DNA"/>
</dbReference>
<name>A0A9N9B6Y3_9GLOM</name>
<feature type="non-terminal residue" evidence="1">
    <location>
        <position position="1"/>
    </location>
</feature>
<evidence type="ECO:0000313" key="1">
    <source>
        <dbReference type="EMBL" id="CAG8555707.1"/>
    </source>
</evidence>
<protein>
    <submittedName>
        <fullName evidence="1">3315_t:CDS:1</fullName>
    </submittedName>
</protein>
<accession>A0A9N9B6Y3</accession>
<organism evidence="1 2">
    <name type="scientific">Racocetra fulgida</name>
    <dbReference type="NCBI Taxonomy" id="60492"/>
    <lineage>
        <taxon>Eukaryota</taxon>
        <taxon>Fungi</taxon>
        <taxon>Fungi incertae sedis</taxon>
        <taxon>Mucoromycota</taxon>
        <taxon>Glomeromycotina</taxon>
        <taxon>Glomeromycetes</taxon>
        <taxon>Diversisporales</taxon>
        <taxon>Gigasporaceae</taxon>
        <taxon>Racocetra</taxon>
    </lineage>
</organism>
<sequence>LPEKASEVASPGYTTPKSSIILTSPAMITSMAIVRSKQQ</sequence>
<keyword evidence="2" id="KW-1185">Reference proteome</keyword>
<dbReference type="Proteomes" id="UP000789396">
    <property type="component" value="Unassembled WGS sequence"/>
</dbReference>
<dbReference type="OrthoDB" id="10296654at2759"/>
<gene>
    <name evidence="1" type="ORF">RFULGI_LOCUS4841</name>
</gene>
<dbReference type="AlphaFoldDB" id="A0A9N9B6Y3"/>